<dbReference type="RefSeq" id="WP_144684564.1">
    <property type="nucleotide sequence ID" value="NZ_VLLC01000012.1"/>
</dbReference>
<organism evidence="1 2">
    <name type="scientific">Desulfobotulus alkaliphilus</name>
    <dbReference type="NCBI Taxonomy" id="622671"/>
    <lineage>
        <taxon>Bacteria</taxon>
        <taxon>Pseudomonadati</taxon>
        <taxon>Thermodesulfobacteriota</taxon>
        <taxon>Desulfobacteria</taxon>
        <taxon>Desulfobacterales</taxon>
        <taxon>Desulfobacteraceae</taxon>
        <taxon>Desulfobotulus</taxon>
    </lineage>
</organism>
<name>A0A562RRK0_9BACT</name>
<dbReference type="InterPro" id="IPR027417">
    <property type="entry name" value="P-loop_NTPase"/>
</dbReference>
<dbReference type="PRINTS" id="PR00300">
    <property type="entry name" value="CLPPROTEASEA"/>
</dbReference>
<dbReference type="SUPFAM" id="SSF52540">
    <property type="entry name" value="P-loop containing nucleoside triphosphate hydrolases"/>
    <property type="match status" value="1"/>
</dbReference>
<evidence type="ECO:0000313" key="2">
    <source>
        <dbReference type="Proteomes" id="UP000318307"/>
    </source>
</evidence>
<comment type="caution">
    <text evidence="1">The sequence shown here is derived from an EMBL/GenBank/DDBJ whole genome shotgun (WGS) entry which is preliminary data.</text>
</comment>
<dbReference type="EMBL" id="VLLC01000012">
    <property type="protein sequence ID" value="TWI71729.1"/>
    <property type="molecule type" value="Genomic_DNA"/>
</dbReference>
<protein>
    <submittedName>
        <fullName evidence="1">MoxR-like ATPase</fullName>
    </submittedName>
</protein>
<proteinExistence type="predicted"/>
<dbReference type="AlphaFoldDB" id="A0A562RRK0"/>
<dbReference type="Gene3D" id="3.40.50.300">
    <property type="entry name" value="P-loop containing nucleotide triphosphate hydrolases"/>
    <property type="match status" value="1"/>
</dbReference>
<dbReference type="OrthoDB" id="9808317at2"/>
<gene>
    <name evidence="1" type="ORF">LZ24_01745</name>
</gene>
<dbReference type="InterPro" id="IPR001270">
    <property type="entry name" value="ClpA/B"/>
</dbReference>
<reference evidence="1 2" key="1">
    <citation type="submission" date="2019-07" db="EMBL/GenBank/DDBJ databases">
        <title>Genome sequencing of 100 strains of the haloalkaliphilic chemolithoautotrophic sulfur-oxidizing bacterium Thioalkalivibrio.</title>
        <authorList>
            <person name="Muyzer G."/>
        </authorList>
    </citation>
    <scope>NUCLEOTIDE SEQUENCE [LARGE SCALE GENOMIC DNA]</scope>
    <source>
        <strain evidence="1 2">ASO4-4</strain>
    </source>
</reference>
<dbReference type="Proteomes" id="UP000318307">
    <property type="component" value="Unassembled WGS sequence"/>
</dbReference>
<accession>A0A562RRK0</accession>
<evidence type="ECO:0000313" key="1">
    <source>
        <dbReference type="EMBL" id="TWI71729.1"/>
    </source>
</evidence>
<dbReference type="GO" id="GO:0005524">
    <property type="term" value="F:ATP binding"/>
    <property type="evidence" value="ECO:0007669"/>
    <property type="project" value="InterPro"/>
</dbReference>
<keyword evidence="2" id="KW-1185">Reference proteome</keyword>
<sequence>MQKEPVDIHITELEEILDHYLDAAGRLNYAIKIVGHPGIGKSSVVRQAAERKNFLFIDTRLAFKENIDLGGYPVPDHENQRMIYFRPRFIPPESVPPEYEGILWFLDEANRAHPTVIQTLFQIITEGRCGEHLLPEKTAIVLAGNLGEEDSTTITDFDDAALDGRLALFHLKPRAIDWLRWAAGRDVHPSVLRYIALFPERLWDEQRIHPNPRGWHQVSHALATAHGLTSEAALIEALKTKKTASLEKLIISLVGDLAAFDFIRQLTHPRQITTADVLSGDPNKLDAAEKENLPAEDMLWAITGAISKLRENMLIPAPDHALKNPEELSHVLSFIACCRSDSRLAFFHLLLRECGLLTAIPAAIDIMENLQTKEKVRLSMETLLS</sequence>